<dbReference type="AlphaFoldDB" id="A0A834M0V1"/>
<organism evidence="2 3">
    <name type="scientific">Rhynchophorus ferrugineus</name>
    <name type="common">Red palm weevil</name>
    <name type="synonym">Curculio ferrugineus</name>
    <dbReference type="NCBI Taxonomy" id="354439"/>
    <lineage>
        <taxon>Eukaryota</taxon>
        <taxon>Metazoa</taxon>
        <taxon>Ecdysozoa</taxon>
        <taxon>Arthropoda</taxon>
        <taxon>Hexapoda</taxon>
        <taxon>Insecta</taxon>
        <taxon>Pterygota</taxon>
        <taxon>Neoptera</taxon>
        <taxon>Endopterygota</taxon>
        <taxon>Coleoptera</taxon>
        <taxon>Polyphaga</taxon>
        <taxon>Cucujiformia</taxon>
        <taxon>Curculionidae</taxon>
        <taxon>Dryophthorinae</taxon>
        <taxon>Rhynchophorus</taxon>
    </lineage>
</organism>
<dbReference type="EMBL" id="JAACXV010023556">
    <property type="protein sequence ID" value="KAF7262960.1"/>
    <property type="molecule type" value="Genomic_DNA"/>
</dbReference>
<reference evidence="2" key="1">
    <citation type="submission" date="2020-08" db="EMBL/GenBank/DDBJ databases">
        <title>Genome sequencing and assembly of the red palm weevil Rhynchophorus ferrugineus.</title>
        <authorList>
            <person name="Dias G.B."/>
            <person name="Bergman C.M."/>
            <person name="Manee M."/>
        </authorList>
    </citation>
    <scope>NUCLEOTIDE SEQUENCE</scope>
    <source>
        <strain evidence="2">AA-2017</strain>
        <tissue evidence="2">Whole larva</tissue>
    </source>
</reference>
<sequence>MLILISNIAGGWNIKGLKELKEAAGEQGENIYARVVMSSSGGIHSGAGGKNEGWIFGDMENGGGAGFTFNE</sequence>
<name>A0A834M0V1_RHYFE</name>
<dbReference type="Proteomes" id="UP000625711">
    <property type="component" value="Unassembled WGS sequence"/>
</dbReference>
<gene>
    <name evidence="2" type="ORF">GWI33_003791</name>
    <name evidence="1" type="ORF">GWI33_003798</name>
</gene>
<keyword evidence="3" id="KW-1185">Reference proteome</keyword>
<protein>
    <submittedName>
        <fullName evidence="2">Uncharacterized protein</fullName>
    </submittedName>
</protein>
<evidence type="ECO:0000313" key="1">
    <source>
        <dbReference type="EMBL" id="KAF7262960.1"/>
    </source>
</evidence>
<evidence type="ECO:0000313" key="2">
    <source>
        <dbReference type="EMBL" id="KAF7262965.1"/>
    </source>
</evidence>
<dbReference type="EMBL" id="JAACXV010023553">
    <property type="protein sequence ID" value="KAF7262965.1"/>
    <property type="molecule type" value="Genomic_DNA"/>
</dbReference>
<evidence type="ECO:0000313" key="3">
    <source>
        <dbReference type="Proteomes" id="UP000625711"/>
    </source>
</evidence>
<proteinExistence type="predicted"/>
<comment type="caution">
    <text evidence="2">The sequence shown here is derived from an EMBL/GenBank/DDBJ whole genome shotgun (WGS) entry which is preliminary data.</text>
</comment>
<accession>A0A834M0V1</accession>